<dbReference type="KEGG" id="psco:LY89DRAFT_266089"/>
<name>A0A132BDJ2_MOLSC</name>
<dbReference type="RefSeq" id="XP_018064269.1">
    <property type="nucleotide sequence ID" value="XM_018206311.1"/>
</dbReference>
<gene>
    <name evidence="2" type="ORF">LY89DRAFT_266089</name>
</gene>
<evidence type="ECO:0000313" key="2">
    <source>
        <dbReference type="EMBL" id="KUJ09914.1"/>
    </source>
</evidence>
<keyword evidence="3" id="KW-1185">Reference proteome</keyword>
<reference evidence="2 3" key="1">
    <citation type="submission" date="2015-10" db="EMBL/GenBank/DDBJ databases">
        <title>Full genome of DAOMC 229536 Phialocephala scopiformis, a fungal endophyte of spruce producing the potent anti-insectan compound rugulosin.</title>
        <authorList>
            <consortium name="DOE Joint Genome Institute"/>
            <person name="Walker A.K."/>
            <person name="Frasz S.L."/>
            <person name="Seifert K.A."/>
            <person name="Miller J.D."/>
            <person name="Mondo S.J."/>
            <person name="Labutti K."/>
            <person name="Lipzen A."/>
            <person name="Dockter R."/>
            <person name="Kennedy M."/>
            <person name="Grigoriev I.V."/>
            <person name="Spatafora J.W."/>
        </authorList>
    </citation>
    <scope>NUCLEOTIDE SEQUENCE [LARGE SCALE GENOMIC DNA]</scope>
    <source>
        <strain evidence="2 3">CBS 120377</strain>
    </source>
</reference>
<organism evidence="2 3">
    <name type="scientific">Mollisia scopiformis</name>
    <name type="common">Conifer needle endophyte fungus</name>
    <name type="synonym">Phialocephala scopiformis</name>
    <dbReference type="NCBI Taxonomy" id="149040"/>
    <lineage>
        <taxon>Eukaryota</taxon>
        <taxon>Fungi</taxon>
        <taxon>Dikarya</taxon>
        <taxon>Ascomycota</taxon>
        <taxon>Pezizomycotina</taxon>
        <taxon>Leotiomycetes</taxon>
        <taxon>Helotiales</taxon>
        <taxon>Mollisiaceae</taxon>
        <taxon>Mollisia</taxon>
    </lineage>
</organism>
<sequence>MIWDGMGWDLGRSSDRGQYWSAAFTSGKKKQQQQMMISQPPPSPFPEIHTTSKHPPSTIHHPHLGQLVSLVAHPSATPHVDGTNPFSAHPTKSKATHSAATLEAPVSPVQSSRSLSATLPFCSFSRPSSISLPRSPLHSFVPLSHKLLHPSLSSTTRSLSVHRRRRRRRYLILINTINNIICWRRTFRHPNPTPHPSSVERDCAVLAHPRRDLPVAHTGRCHHYTHHHTIDDNRTKTNEHYIVKHSSHTLNPTPTRARVGRFQPSLEGRKRRRRGRRITRQASTATTTFTQNACRKHDRPAHGCSIVLHEEIVAGPGEEVQMSVL</sequence>
<dbReference type="EMBL" id="KQ947430">
    <property type="protein sequence ID" value="KUJ09914.1"/>
    <property type="molecule type" value="Genomic_DNA"/>
</dbReference>
<protein>
    <submittedName>
        <fullName evidence="2">Uncharacterized protein</fullName>
    </submittedName>
</protein>
<accession>A0A132BDJ2</accession>
<dbReference type="InParanoid" id="A0A132BDJ2"/>
<proteinExistence type="predicted"/>
<dbReference type="AlphaFoldDB" id="A0A132BDJ2"/>
<dbReference type="GeneID" id="28816037"/>
<dbReference type="Proteomes" id="UP000070700">
    <property type="component" value="Unassembled WGS sequence"/>
</dbReference>
<evidence type="ECO:0000313" key="3">
    <source>
        <dbReference type="Proteomes" id="UP000070700"/>
    </source>
</evidence>
<feature type="region of interest" description="Disordered" evidence="1">
    <location>
        <begin position="75"/>
        <end position="97"/>
    </location>
</feature>
<evidence type="ECO:0000256" key="1">
    <source>
        <dbReference type="SAM" id="MobiDB-lite"/>
    </source>
</evidence>